<dbReference type="RefSeq" id="WP_033521856.1">
    <property type="nucleotide sequence ID" value="NZ_JDUS01000012.1"/>
</dbReference>
<accession>A0A086ZH34</accession>
<proteinExistence type="predicted"/>
<reference evidence="1 2" key="1">
    <citation type="submission" date="2014-03" db="EMBL/GenBank/DDBJ databases">
        <title>Genomics of Bifidobacteria.</title>
        <authorList>
            <person name="Ventura M."/>
            <person name="Milani C."/>
            <person name="Lugli G.A."/>
        </authorList>
    </citation>
    <scope>NUCLEOTIDE SEQUENCE [LARGE SCALE GENOMIC DNA]</scope>
    <source>
        <strain evidence="1 2">DSM 22767</strain>
    </source>
</reference>
<sequence length="120" mass="13084">MRKVAILVIAVISVPVLLAVSVAVKQPMFDPIYYPHQEKRFSRTVELRGKEAIVNIDVSNDSPDVTVTVISGNGSDQDSFHGVNKDFKATSNGQYTIVVKNDTDHWVRANVGDWAAASVG</sequence>
<evidence type="ECO:0000313" key="2">
    <source>
        <dbReference type="Proteomes" id="UP000029096"/>
    </source>
</evidence>
<organism evidence="1 2">
    <name type="scientific">Bifidobacterium bohemicum DSM 22767</name>
    <dbReference type="NCBI Taxonomy" id="1437606"/>
    <lineage>
        <taxon>Bacteria</taxon>
        <taxon>Bacillati</taxon>
        <taxon>Actinomycetota</taxon>
        <taxon>Actinomycetes</taxon>
        <taxon>Bifidobacteriales</taxon>
        <taxon>Bifidobacteriaceae</taxon>
        <taxon>Bifidobacterium</taxon>
    </lineage>
</organism>
<dbReference type="STRING" id="1437606.BBOH_0637"/>
<evidence type="ECO:0000313" key="1">
    <source>
        <dbReference type="EMBL" id="KFI45834.1"/>
    </source>
</evidence>
<name>A0A086ZH34_9BIFI</name>
<dbReference type="Proteomes" id="UP000029096">
    <property type="component" value="Unassembled WGS sequence"/>
</dbReference>
<protein>
    <submittedName>
        <fullName evidence="1">Uncharacterized protein</fullName>
    </submittedName>
</protein>
<gene>
    <name evidence="1" type="ORF">BBOH_0637</name>
</gene>
<keyword evidence="2" id="KW-1185">Reference proteome</keyword>
<comment type="caution">
    <text evidence="1">The sequence shown here is derived from an EMBL/GenBank/DDBJ whole genome shotgun (WGS) entry which is preliminary data.</text>
</comment>
<dbReference type="EMBL" id="JGYP01000002">
    <property type="protein sequence ID" value="KFI45834.1"/>
    <property type="molecule type" value="Genomic_DNA"/>
</dbReference>
<dbReference type="AlphaFoldDB" id="A0A086ZH34"/>